<organism evidence="2 3">
    <name type="scientific">Klenkia brasiliensis</name>
    <dbReference type="NCBI Taxonomy" id="333142"/>
    <lineage>
        <taxon>Bacteria</taxon>
        <taxon>Bacillati</taxon>
        <taxon>Actinomycetota</taxon>
        <taxon>Actinomycetes</taxon>
        <taxon>Geodermatophilales</taxon>
        <taxon>Geodermatophilaceae</taxon>
        <taxon>Klenkia</taxon>
    </lineage>
</organism>
<sequence length="73" mass="8194">MPTSNNRTTDRLHDIDSAAAYLRCGRRLVYRLVAERRLTHTKAGRSLRFWQSDLDAYLDAGTVRSVGPSSTAV</sequence>
<dbReference type="Proteomes" id="UP000198863">
    <property type="component" value="Unassembled WGS sequence"/>
</dbReference>
<name>A0A1G7Q794_9ACTN</name>
<dbReference type="GO" id="GO:0003677">
    <property type="term" value="F:DNA binding"/>
    <property type="evidence" value="ECO:0007669"/>
    <property type="project" value="InterPro"/>
</dbReference>
<proteinExistence type="predicted"/>
<evidence type="ECO:0000259" key="1">
    <source>
        <dbReference type="Pfam" id="PF12728"/>
    </source>
</evidence>
<dbReference type="EMBL" id="FNCF01000002">
    <property type="protein sequence ID" value="SDF94386.1"/>
    <property type="molecule type" value="Genomic_DNA"/>
</dbReference>
<dbReference type="NCBIfam" id="TIGR01764">
    <property type="entry name" value="excise"/>
    <property type="match status" value="1"/>
</dbReference>
<accession>A0A1G7Q794</accession>
<dbReference type="InterPro" id="IPR041657">
    <property type="entry name" value="HTH_17"/>
</dbReference>
<evidence type="ECO:0000313" key="2">
    <source>
        <dbReference type="EMBL" id="SDF94386.1"/>
    </source>
</evidence>
<dbReference type="OrthoDB" id="197041at2"/>
<keyword evidence="3" id="KW-1185">Reference proteome</keyword>
<evidence type="ECO:0000313" key="3">
    <source>
        <dbReference type="Proteomes" id="UP000198863"/>
    </source>
</evidence>
<dbReference type="AlphaFoldDB" id="A0A1G7Q794"/>
<protein>
    <submittedName>
        <fullName evidence="2">Transcriptional regulator, AlpA family</fullName>
    </submittedName>
</protein>
<dbReference type="RefSeq" id="WP_091060523.1">
    <property type="nucleotide sequence ID" value="NZ_FNCF01000002.1"/>
</dbReference>
<feature type="domain" description="Helix-turn-helix" evidence="1">
    <location>
        <begin position="15"/>
        <end position="60"/>
    </location>
</feature>
<dbReference type="Pfam" id="PF12728">
    <property type="entry name" value="HTH_17"/>
    <property type="match status" value="1"/>
</dbReference>
<dbReference type="InterPro" id="IPR010093">
    <property type="entry name" value="SinI_DNA-bd"/>
</dbReference>
<gene>
    <name evidence="2" type="ORF">SAMN05660324_1384</name>
</gene>
<reference evidence="3" key="1">
    <citation type="submission" date="2016-10" db="EMBL/GenBank/DDBJ databases">
        <authorList>
            <person name="Varghese N."/>
            <person name="Submissions S."/>
        </authorList>
    </citation>
    <scope>NUCLEOTIDE SEQUENCE [LARGE SCALE GENOMIC DNA]</scope>
    <source>
        <strain evidence="3">DSM 44526</strain>
    </source>
</reference>